<dbReference type="HOGENOM" id="CLU_1792325_0_0_11"/>
<dbReference type="AlphaFoldDB" id="N6WBQ7"/>
<protein>
    <submittedName>
        <fullName evidence="2">Uncharacterized protein</fullName>
    </submittedName>
</protein>
<accession>N6WBQ7</accession>
<feature type="transmembrane region" description="Helical" evidence="1">
    <location>
        <begin position="6"/>
        <end position="24"/>
    </location>
</feature>
<feature type="transmembrane region" description="Helical" evidence="1">
    <location>
        <begin position="91"/>
        <end position="110"/>
    </location>
</feature>
<reference evidence="2 3" key="1">
    <citation type="submission" date="2013-03" db="EMBL/GenBank/DDBJ databases">
        <title>Reference genome for the Human Microbiome Project.</title>
        <authorList>
            <person name="Aqrawi P."/>
            <person name="Ayvaz T."/>
            <person name="Bess C."/>
            <person name="Blankenburg K."/>
            <person name="Coyle M."/>
            <person name="Deng J."/>
            <person name="Forbes L."/>
            <person name="Fowler G."/>
            <person name="Francisco L."/>
            <person name="Fu Q."/>
            <person name="Gibbs R."/>
            <person name="Gross S."/>
            <person name="Gubbala S."/>
            <person name="Hale W."/>
            <person name="Hemphill L."/>
            <person name="Highlander S."/>
            <person name="Hirani K."/>
            <person name="Jackson L."/>
            <person name="Jakkamsetti A."/>
            <person name="Javaid M."/>
            <person name="Jayaseelan J.C."/>
            <person name="Jiang H."/>
            <person name="Joshi V."/>
            <person name="Korchina V."/>
            <person name="Kovar C."/>
            <person name="Lara F."/>
            <person name="Lee S."/>
            <person name="Liu Y."/>
            <person name="Mata R."/>
            <person name="Mathew T."/>
            <person name="Munidasa M."/>
            <person name="Muzny D."/>
            <person name="Nazareth L."/>
            <person name="Ngo R."/>
            <person name="Nguyen L."/>
            <person name="Nguyen N."/>
            <person name="Okwuonu G."/>
            <person name="Ongeri F."/>
            <person name="Palculict T."/>
            <person name="Patil S."/>
            <person name="Petrosino J."/>
            <person name="Pham C."/>
            <person name="Pham P."/>
            <person name="Pu L.-L."/>
            <person name="Qin X."/>
            <person name="Qu J."/>
            <person name="Reid J."/>
            <person name="Ross M."/>
            <person name="Ruth R."/>
            <person name="Saada N."/>
            <person name="San Lucas F."/>
            <person name="Santibanez J."/>
            <person name="Shang Y."/>
            <person name="Simmons D."/>
            <person name="Song X.-Z."/>
            <person name="Tang L.-Y."/>
            <person name="Thornton R."/>
            <person name="Warren J."/>
            <person name="Weissenberger G."/>
            <person name="Wilczek-Boney K."/>
            <person name="Worley K."/>
            <person name="Youmans B."/>
            <person name="Zhang J."/>
            <person name="Zhang L."/>
            <person name="Zhao Z."/>
            <person name="Zhou C."/>
            <person name="Zhu D."/>
            <person name="Zhu Y."/>
        </authorList>
    </citation>
    <scope>NUCLEOTIDE SEQUENCE [LARGE SCALE GENOMIC DNA]</scope>
    <source>
        <strain evidence="2 3">F0333</strain>
    </source>
</reference>
<name>N6WBQ7_9ACTO</name>
<comment type="caution">
    <text evidence="2">The sequence shown here is derived from an EMBL/GenBank/DDBJ whole genome shotgun (WGS) entry which is preliminary data.</text>
</comment>
<gene>
    <name evidence="2" type="ORF">HMPREF9004_1549</name>
</gene>
<evidence type="ECO:0000256" key="1">
    <source>
        <dbReference type="SAM" id="Phobius"/>
    </source>
</evidence>
<dbReference type="PATRIC" id="fig|888050.3.peg.1484"/>
<dbReference type="EMBL" id="AQHZ01000024">
    <property type="protein sequence ID" value="ENO17639.1"/>
    <property type="molecule type" value="Genomic_DNA"/>
</dbReference>
<keyword evidence="3" id="KW-1185">Reference proteome</keyword>
<evidence type="ECO:0000313" key="3">
    <source>
        <dbReference type="Proteomes" id="UP000013015"/>
    </source>
</evidence>
<proteinExistence type="predicted"/>
<keyword evidence="1" id="KW-0812">Transmembrane</keyword>
<keyword evidence="1" id="KW-1133">Transmembrane helix</keyword>
<dbReference type="STRING" id="888050.HMPREF9004_1549"/>
<dbReference type="OrthoDB" id="3254819at2"/>
<sequence length="144" mass="16215">MSQWFGVSMLVVTGVFILAAWGWLWSGVSLRARRIAILRCYPFSSGAAIPQIQAVIWPLVPLAGLTWIVLGAVSARMIVGRDPIFESTLVVVLFGAIVVIAAWSFMGGALPDWMYPGWMATRFYRRHPERSRTELQRMLLDPRH</sequence>
<dbReference type="eggNOG" id="ENOG5031H8B">
    <property type="taxonomic scope" value="Bacteria"/>
</dbReference>
<keyword evidence="1" id="KW-0472">Membrane</keyword>
<dbReference type="Proteomes" id="UP000013015">
    <property type="component" value="Unassembled WGS sequence"/>
</dbReference>
<organism evidence="2 3">
    <name type="scientific">Schaalia cardiffensis F0333</name>
    <dbReference type="NCBI Taxonomy" id="888050"/>
    <lineage>
        <taxon>Bacteria</taxon>
        <taxon>Bacillati</taxon>
        <taxon>Actinomycetota</taxon>
        <taxon>Actinomycetes</taxon>
        <taxon>Actinomycetales</taxon>
        <taxon>Actinomycetaceae</taxon>
        <taxon>Schaalia</taxon>
    </lineage>
</organism>
<evidence type="ECO:0000313" key="2">
    <source>
        <dbReference type="EMBL" id="ENO17639.1"/>
    </source>
</evidence>
<dbReference type="RefSeq" id="WP_005964046.1">
    <property type="nucleotide sequence ID" value="NZ_CP040505.1"/>
</dbReference>